<sequence length="239" mass="24574">MTSSGDAPREQGAEGENPLTEAEVERMIAALNAEGPTSTEAPASGAAQEPGRLALILTPVASAEALGALCSVAGLDVEIVPARTGAVVVLEVTPQKAASDGDWDIAELLGGHNEGFPPAAETLARDLVRVVRHDVVLICGDLANDVGIETGLSGQLTARRYSVPEGKAVEGETEDVPAGLILAGADQVVEDLILGRARPGDVPGRLRSGELPRRKALGVLGRLMRGRGKRSEGGQQDGD</sequence>
<dbReference type="OrthoDB" id="3268823at2"/>
<dbReference type="Proteomes" id="UP000280668">
    <property type="component" value="Unassembled WGS sequence"/>
</dbReference>
<protein>
    <submittedName>
        <fullName evidence="2">Uncharacterized protein</fullName>
    </submittedName>
</protein>
<evidence type="ECO:0000313" key="3">
    <source>
        <dbReference type="Proteomes" id="UP000280668"/>
    </source>
</evidence>
<reference evidence="2 3" key="1">
    <citation type="submission" date="2018-11" db="EMBL/GenBank/DDBJ databases">
        <title>Sequencing the genomes of 1000 actinobacteria strains.</title>
        <authorList>
            <person name="Klenk H.-P."/>
        </authorList>
    </citation>
    <scope>NUCLEOTIDE SEQUENCE [LARGE SCALE GENOMIC DNA]</scope>
    <source>
        <strain evidence="2 3">DSM 11294</strain>
    </source>
</reference>
<evidence type="ECO:0000313" key="2">
    <source>
        <dbReference type="EMBL" id="ROR74192.1"/>
    </source>
</evidence>
<organism evidence="2 3">
    <name type="scientific">Bogoriella caseilytica</name>
    <dbReference type="NCBI Taxonomy" id="56055"/>
    <lineage>
        <taxon>Bacteria</taxon>
        <taxon>Bacillati</taxon>
        <taxon>Actinomycetota</taxon>
        <taxon>Actinomycetes</taxon>
        <taxon>Micrococcales</taxon>
        <taxon>Bogoriellaceae</taxon>
        <taxon>Bogoriella</taxon>
    </lineage>
</organism>
<keyword evidence="3" id="KW-1185">Reference proteome</keyword>
<proteinExistence type="predicted"/>
<comment type="caution">
    <text evidence="2">The sequence shown here is derived from an EMBL/GenBank/DDBJ whole genome shotgun (WGS) entry which is preliminary data.</text>
</comment>
<evidence type="ECO:0000256" key="1">
    <source>
        <dbReference type="SAM" id="MobiDB-lite"/>
    </source>
</evidence>
<accession>A0A3N2BG08</accession>
<dbReference type="EMBL" id="RKHK01000001">
    <property type="protein sequence ID" value="ROR74192.1"/>
    <property type="molecule type" value="Genomic_DNA"/>
</dbReference>
<gene>
    <name evidence="2" type="ORF">EDD31_2593</name>
</gene>
<feature type="region of interest" description="Disordered" evidence="1">
    <location>
        <begin position="1"/>
        <end position="26"/>
    </location>
</feature>
<dbReference type="AlphaFoldDB" id="A0A3N2BG08"/>
<dbReference type="RefSeq" id="WP_123304512.1">
    <property type="nucleotide sequence ID" value="NZ_RKHK01000001.1"/>
</dbReference>
<name>A0A3N2BG08_9MICO</name>